<reference evidence="1" key="1">
    <citation type="submission" date="2022-02" db="EMBL/GenBank/DDBJ databases">
        <title>Plant Genome Project.</title>
        <authorList>
            <person name="Zhang R.-G."/>
        </authorList>
    </citation>
    <scope>NUCLEOTIDE SEQUENCE</scope>
    <source>
        <strain evidence="1">AT1</strain>
    </source>
</reference>
<dbReference type="EMBL" id="CM046389">
    <property type="protein sequence ID" value="KAI8566901.1"/>
    <property type="molecule type" value="Genomic_DNA"/>
</dbReference>
<evidence type="ECO:0000313" key="1">
    <source>
        <dbReference type="EMBL" id="KAI8566901.1"/>
    </source>
</evidence>
<protein>
    <submittedName>
        <fullName evidence="1">Uncharacterized protein</fullName>
    </submittedName>
</protein>
<dbReference type="Proteomes" id="UP001062846">
    <property type="component" value="Chromosome 2"/>
</dbReference>
<keyword evidence="2" id="KW-1185">Reference proteome</keyword>
<accession>A0ACC0PP40</accession>
<comment type="caution">
    <text evidence="1">The sequence shown here is derived from an EMBL/GenBank/DDBJ whole genome shotgun (WGS) entry which is preliminary data.</text>
</comment>
<evidence type="ECO:0000313" key="2">
    <source>
        <dbReference type="Proteomes" id="UP001062846"/>
    </source>
</evidence>
<proteinExistence type="predicted"/>
<sequence length="160" mass="17782">MIRFVDCLSTFLTKFDTIEEQALKGGWRDRVELATKFGIIYGNGRAEPEVRGGPAYMGEKIKYIGLSEASASTILLSAVQIEWSLWSRDVEAEIVPTCRELGIGIVAYSPLGQRFFSSGAKMAENLANDDLRRILHLSSLVDRTQETQNSLKVGAKLRLL</sequence>
<gene>
    <name evidence="1" type="ORF">RHMOL_Rhmol02G0078400</name>
</gene>
<organism evidence="1 2">
    <name type="scientific">Rhododendron molle</name>
    <name type="common">Chinese azalea</name>
    <name type="synonym">Azalea mollis</name>
    <dbReference type="NCBI Taxonomy" id="49168"/>
    <lineage>
        <taxon>Eukaryota</taxon>
        <taxon>Viridiplantae</taxon>
        <taxon>Streptophyta</taxon>
        <taxon>Embryophyta</taxon>
        <taxon>Tracheophyta</taxon>
        <taxon>Spermatophyta</taxon>
        <taxon>Magnoliopsida</taxon>
        <taxon>eudicotyledons</taxon>
        <taxon>Gunneridae</taxon>
        <taxon>Pentapetalae</taxon>
        <taxon>asterids</taxon>
        <taxon>Ericales</taxon>
        <taxon>Ericaceae</taxon>
        <taxon>Ericoideae</taxon>
        <taxon>Rhodoreae</taxon>
        <taxon>Rhododendron</taxon>
    </lineage>
</organism>
<name>A0ACC0PP40_RHOML</name>